<feature type="region of interest" description="Disordered" evidence="1">
    <location>
        <begin position="1"/>
        <end position="22"/>
    </location>
</feature>
<feature type="region of interest" description="Disordered" evidence="1">
    <location>
        <begin position="913"/>
        <end position="981"/>
    </location>
</feature>
<feature type="compositionally biased region" description="Polar residues" evidence="1">
    <location>
        <begin position="915"/>
        <end position="926"/>
    </location>
</feature>
<dbReference type="EMBL" id="MN740213">
    <property type="protein sequence ID" value="QHT94050.1"/>
    <property type="molecule type" value="Genomic_DNA"/>
</dbReference>
<feature type="compositionally biased region" description="Low complexity" evidence="1">
    <location>
        <begin position="927"/>
        <end position="936"/>
    </location>
</feature>
<proteinExistence type="predicted"/>
<protein>
    <recommendedName>
        <fullName evidence="2">Chromo domain-containing protein</fullName>
    </recommendedName>
</protein>
<evidence type="ECO:0000259" key="2">
    <source>
        <dbReference type="SMART" id="SM00298"/>
    </source>
</evidence>
<reference evidence="3" key="1">
    <citation type="journal article" date="2020" name="Nature">
        <title>Giant virus diversity and host interactions through global metagenomics.</title>
        <authorList>
            <person name="Schulz F."/>
            <person name="Roux S."/>
            <person name="Paez-Espino D."/>
            <person name="Jungbluth S."/>
            <person name="Walsh D.A."/>
            <person name="Denef V.J."/>
            <person name="McMahon K.D."/>
            <person name="Konstantinidis K.T."/>
            <person name="Eloe-Fadrosh E.A."/>
            <person name="Kyrpides N.C."/>
            <person name="Woyke T."/>
        </authorList>
    </citation>
    <scope>NUCLEOTIDE SEQUENCE</scope>
    <source>
        <strain evidence="3">GVMAG-M-3300024258-14</strain>
    </source>
</reference>
<name>A0A6C0IN93_9ZZZZ</name>
<feature type="compositionally biased region" description="Basic residues" evidence="1">
    <location>
        <begin position="937"/>
        <end position="981"/>
    </location>
</feature>
<organism evidence="3">
    <name type="scientific">viral metagenome</name>
    <dbReference type="NCBI Taxonomy" id="1070528"/>
    <lineage>
        <taxon>unclassified sequences</taxon>
        <taxon>metagenomes</taxon>
        <taxon>organismal metagenomes</taxon>
    </lineage>
</organism>
<accession>A0A6C0IN93</accession>
<dbReference type="SUPFAM" id="SSF54160">
    <property type="entry name" value="Chromo domain-like"/>
    <property type="match status" value="1"/>
</dbReference>
<dbReference type="SMART" id="SM00298">
    <property type="entry name" value="CHROMO"/>
    <property type="match status" value="1"/>
</dbReference>
<dbReference type="InterPro" id="IPR000953">
    <property type="entry name" value="Chromo/chromo_shadow_dom"/>
</dbReference>
<dbReference type="InterPro" id="IPR016197">
    <property type="entry name" value="Chromo-like_dom_sf"/>
</dbReference>
<dbReference type="AlphaFoldDB" id="A0A6C0IN93"/>
<evidence type="ECO:0000313" key="3">
    <source>
        <dbReference type="EMBL" id="QHT94050.1"/>
    </source>
</evidence>
<feature type="domain" description="Chromo" evidence="2">
    <location>
        <begin position="838"/>
        <end position="910"/>
    </location>
</feature>
<sequence length="981" mass="116059">MSQNSIYETPPEGPSPFLQQPSLDLNPVRNLSQEIYLEDDFRPTGNNIAIDNNIELVDTPDKHGYKKQKPKLFNARKLGDKANELLDDAHWAKPDLKLYENEVQHITSGRDYNGSDKIFKDVEKQTFTDNNDDHFTEIKVAYIYIISKYIDGNTFYKIGLGGTGVGSRLGGAQTFLIPGLGYSTGYKVHYLFFFHDMYKRQYLYPPTAGGSTLAEKIEGNVHKNLRYYLTAANITFKNNYPSEWYLIPSNNIDVKFFIGFVFDIIASHEKQPHSIWRLDERGVDKTIQLPKSRVWKRRMANHPYFQNSIFPREDKEVLPLGVEIKISFNKKENRGTVDTYKNAFFGENGENIYEFTFNNKDYQIIQILKYEELELELKNKSINVNNIYAEISVLGLNENENDPTFLEQLFGLDNVNLIQKQNSNNFYVKIGDLLDLIKKDKFDNQVAYDNWNLKNNHMYFENETQGENVIFIEEKFNRIAPLWYYLNSIQNEWVDIIRRTTDLNLHEDYDEENVKNKYIIGDDFKKVVNDDFTKIMVKRKKVRGQDNVVVDDSEDEIELLYVFVFMDLNDKLQRLNQIKKTNVLINGQEVRLNKKDAPHLLKIEESYFIHYNQYMIPDNKRKYEGKFVYYEMIEFFTFTTDESKKPWVKLKEYYKEGENKKTGKIWNIPLESINFESHNKYFTFMKKGSEDYKNIVNLKSQQDTNMRKIDDDVVYIDVDNEVEYALNVVPKYVVGDIIKVIPEKYEDFGIPDFERRGYHYAKIVGINRDKGQYRIQYYPPYDKMKLWKTNNKKRNDDKDYVENHNIEAIEGAIPTLLDLEDPEHEKELKNYKNKLKNVFKIEAIVDHKPPRKGAKKNMKVKNHGAFMRERNAKYLVKYKDLHESFNEYKDAGEVYDKAQAKVKAYWRQLYPGATRRQSMRQSTINQRRTSGGTSKGNSRRKRKKMKNKNKTKSKYNGKKKTKRNYKKKSNKRKHLKTRKYK</sequence>
<evidence type="ECO:0000256" key="1">
    <source>
        <dbReference type="SAM" id="MobiDB-lite"/>
    </source>
</evidence>